<dbReference type="GO" id="GO:0031332">
    <property type="term" value="C:RNAi effector complex"/>
    <property type="evidence" value="ECO:0007669"/>
    <property type="project" value="InterPro"/>
</dbReference>
<evidence type="ECO:0000256" key="1">
    <source>
        <dbReference type="ARBA" id="ARBA00004240"/>
    </source>
</evidence>
<keyword evidence="5" id="KW-0597">Phosphoprotein</keyword>
<dbReference type="EnsemblPlants" id="EMT28430">
    <property type="protein sequence ID" value="EMT28430"/>
    <property type="gene ID" value="F775_27705"/>
</dbReference>
<evidence type="ECO:0000256" key="6">
    <source>
        <dbReference type="ARBA" id="ARBA00022722"/>
    </source>
</evidence>
<dbReference type="Gene3D" id="2.40.50.90">
    <property type="match status" value="4"/>
</dbReference>
<dbReference type="GO" id="GO:0010372">
    <property type="term" value="P:positive regulation of gibberellin biosynthetic process"/>
    <property type="evidence" value="ECO:0007669"/>
    <property type="project" value="UniProtKB-ARBA"/>
</dbReference>
<dbReference type="GO" id="GO:0005829">
    <property type="term" value="C:cytosol"/>
    <property type="evidence" value="ECO:0007669"/>
    <property type="project" value="UniProtKB-ARBA"/>
</dbReference>
<evidence type="ECO:0000256" key="3">
    <source>
        <dbReference type="ARBA" id="ARBA00004556"/>
    </source>
</evidence>
<evidence type="ECO:0000256" key="9">
    <source>
        <dbReference type="ARBA" id="ARBA00022824"/>
    </source>
</evidence>
<accession>M8BTS5</accession>
<dbReference type="Pfam" id="PF00567">
    <property type="entry name" value="TUDOR"/>
    <property type="match status" value="1"/>
</dbReference>
<keyword evidence="8" id="KW-0378">Hydrolase</keyword>
<dbReference type="GO" id="GO:0010494">
    <property type="term" value="C:cytoplasmic stress granule"/>
    <property type="evidence" value="ECO:0007669"/>
    <property type="project" value="UniProtKB-ARBA"/>
</dbReference>
<dbReference type="InterPro" id="IPR016685">
    <property type="entry name" value="Silence_cplx_Nase-comp_TudorSN"/>
</dbReference>
<dbReference type="FunFam" id="2.40.50.90:FF:000010">
    <property type="entry name" value="Ribonuclease"/>
    <property type="match status" value="1"/>
</dbReference>
<dbReference type="GO" id="GO:0006397">
    <property type="term" value="P:mRNA processing"/>
    <property type="evidence" value="ECO:0007669"/>
    <property type="project" value="UniProtKB-ARBA"/>
</dbReference>
<evidence type="ECO:0000313" key="12">
    <source>
        <dbReference type="EnsemblPlants" id="EMT28430"/>
    </source>
</evidence>
<reference evidence="12" key="1">
    <citation type="submission" date="2015-06" db="UniProtKB">
        <authorList>
            <consortium name="EnsemblPlants"/>
        </authorList>
    </citation>
    <scope>IDENTIFICATION</scope>
</reference>
<evidence type="ECO:0000256" key="8">
    <source>
        <dbReference type="ARBA" id="ARBA00022801"/>
    </source>
</evidence>
<dbReference type="InterPro" id="IPR035437">
    <property type="entry name" value="SNase_OB-fold_sf"/>
</dbReference>
<evidence type="ECO:0000256" key="4">
    <source>
        <dbReference type="ARBA" id="ARBA00022490"/>
    </source>
</evidence>
<dbReference type="GO" id="GO:0000932">
    <property type="term" value="C:P-body"/>
    <property type="evidence" value="ECO:0007669"/>
    <property type="project" value="UniProtKB-ARBA"/>
</dbReference>
<protein>
    <submittedName>
        <fullName evidence="12">Nuclease domain-containing protein 1</fullName>
    </submittedName>
</protein>
<dbReference type="PANTHER" id="PTHR12302:SF2">
    <property type="entry name" value="STAPHYLOCOCCAL NUCLEASE DOMAIN-CONTAINING PROTEIN 1"/>
    <property type="match status" value="1"/>
</dbReference>
<organism evidence="12">
    <name type="scientific">Aegilops tauschii</name>
    <name type="common">Tausch's goatgrass</name>
    <name type="synonym">Aegilops squarrosa</name>
    <dbReference type="NCBI Taxonomy" id="37682"/>
    <lineage>
        <taxon>Eukaryota</taxon>
        <taxon>Viridiplantae</taxon>
        <taxon>Streptophyta</taxon>
        <taxon>Embryophyta</taxon>
        <taxon>Tracheophyta</taxon>
        <taxon>Spermatophyta</taxon>
        <taxon>Magnoliopsida</taxon>
        <taxon>Liliopsida</taxon>
        <taxon>Poales</taxon>
        <taxon>Poaceae</taxon>
        <taxon>BOP clade</taxon>
        <taxon>Pooideae</taxon>
        <taxon>Triticodae</taxon>
        <taxon>Triticeae</taxon>
        <taxon>Triticinae</taxon>
        <taxon>Aegilops</taxon>
    </lineage>
</organism>
<dbReference type="PROSITE" id="PS50304">
    <property type="entry name" value="TUDOR"/>
    <property type="match status" value="1"/>
</dbReference>
<dbReference type="InterPro" id="IPR002999">
    <property type="entry name" value="Tudor"/>
</dbReference>
<dbReference type="GO" id="GO:0048471">
    <property type="term" value="C:perinuclear region of cytoplasm"/>
    <property type="evidence" value="ECO:0007669"/>
    <property type="project" value="UniProtKB-SubCell"/>
</dbReference>
<dbReference type="ExpressionAtlas" id="M8BTS5">
    <property type="expression patterns" value="baseline"/>
</dbReference>
<dbReference type="SUPFAM" id="SSF50199">
    <property type="entry name" value="Staphylococcal nuclease"/>
    <property type="match status" value="4"/>
</dbReference>
<keyword evidence="4" id="KW-0963">Cytoplasm</keyword>
<keyword evidence="9" id="KW-0256">Endoplasmic reticulum</keyword>
<dbReference type="SMART" id="SM00333">
    <property type="entry name" value="TUDOR"/>
    <property type="match status" value="1"/>
</dbReference>
<dbReference type="GO" id="GO:0034605">
    <property type="term" value="P:cellular response to heat"/>
    <property type="evidence" value="ECO:0007669"/>
    <property type="project" value="UniProtKB-ARBA"/>
</dbReference>
<name>M8BTS5_AEGTA</name>
<dbReference type="CDD" id="cd20443">
    <property type="entry name" value="Tudor_AtTudor1-like"/>
    <property type="match status" value="1"/>
</dbReference>
<keyword evidence="6" id="KW-0540">Nuclease</keyword>
<feature type="region of interest" description="Disordered" evidence="11">
    <location>
        <begin position="757"/>
        <end position="779"/>
    </location>
</feature>
<dbReference type="PROSITE" id="PS50830">
    <property type="entry name" value="TNASE_3"/>
    <property type="match status" value="2"/>
</dbReference>
<dbReference type="GO" id="GO:0005635">
    <property type="term" value="C:nuclear envelope"/>
    <property type="evidence" value="ECO:0007669"/>
    <property type="project" value="UniProtKB-ARBA"/>
</dbReference>
<dbReference type="FunFam" id="2.30.30.140:FF:000018">
    <property type="entry name" value="Serine/threonine-protein kinase 31"/>
    <property type="match status" value="1"/>
</dbReference>
<dbReference type="AlphaFoldDB" id="M8BTS5"/>
<proteinExistence type="predicted"/>
<comment type="subcellular location">
    <subcellularLocation>
        <location evidence="3">Cytoplasm</location>
        <location evidence="3">Perinuclear region</location>
    </subcellularLocation>
    <subcellularLocation>
        <location evidence="2">Cytoplasmic granule</location>
    </subcellularLocation>
    <subcellularLocation>
        <location evidence="1">Endoplasmic reticulum</location>
    </subcellularLocation>
</comment>
<dbReference type="GO" id="GO:0003729">
    <property type="term" value="F:mRNA binding"/>
    <property type="evidence" value="ECO:0007669"/>
    <property type="project" value="UniProtKB-ARBA"/>
</dbReference>
<keyword evidence="7" id="KW-0677">Repeat</keyword>
<dbReference type="InterPro" id="IPR016071">
    <property type="entry name" value="Staphylococal_nuclease_OB-fold"/>
</dbReference>
<dbReference type="SUPFAM" id="SSF63748">
    <property type="entry name" value="Tudor/PWWP/MBT"/>
    <property type="match status" value="1"/>
</dbReference>
<dbReference type="SMART" id="SM00318">
    <property type="entry name" value="SNc"/>
    <property type="match status" value="3"/>
</dbReference>
<dbReference type="InterPro" id="IPR047395">
    <property type="entry name" value="Tudor_AtTudor1-like"/>
</dbReference>
<dbReference type="PIRSF" id="PIRSF017179">
    <property type="entry name" value="RISC-Tudor-SN"/>
    <property type="match status" value="1"/>
</dbReference>
<dbReference type="FunFam" id="2.40.50.90:FF:000011">
    <property type="entry name" value="Ribonuclease"/>
    <property type="match status" value="1"/>
</dbReference>
<keyword evidence="10" id="KW-0007">Acetylation</keyword>
<dbReference type="GO" id="GO:0031047">
    <property type="term" value="P:regulatory ncRNA-mediated gene silencing"/>
    <property type="evidence" value="ECO:0007669"/>
    <property type="project" value="InterPro"/>
</dbReference>
<evidence type="ECO:0000256" key="5">
    <source>
        <dbReference type="ARBA" id="ARBA00022553"/>
    </source>
</evidence>
<dbReference type="GO" id="GO:0016787">
    <property type="term" value="F:hydrolase activity"/>
    <property type="evidence" value="ECO:0007669"/>
    <property type="project" value="UniProtKB-KW"/>
</dbReference>
<dbReference type="GO" id="GO:0004518">
    <property type="term" value="F:nuclease activity"/>
    <property type="evidence" value="ECO:0007669"/>
    <property type="project" value="UniProtKB-KW"/>
</dbReference>
<evidence type="ECO:0000256" key="10">
    <source>
        <dbReference type="ARBA" id="ARBA00022990"/>
    </source>
</evidence>
<evidence type="ECO:0000256" key="11">
    <source>
        <dbReference type="SAM" id="MobiDB-lite"/>
    </source>
</evidence>
<sequence>MGEKLHPEGLALCPPQILVAWQPPFCHGSRLDRRGAGQCVLNNTACAIMAASTGASGWLRGKVKAVTSGDCLLIMGSTKAEIPPEKSITLSYLMAPRLARRGGVDEPFAWESREYLRKLCVGKEVTFRVDYTAPNIGREFGTVYLGDKNVAYLVVAAGWARYLAQDFVSIIAFSFPQDSIKDLPPSAIGELSGFDAKGFAVANKGKSLEAIVEQVRDGSTIRVYLLPSFQFVQIYVAGVQVTVEMEYSRRISTMDGQNAVPVMNSADTRVLDYGSVFLGSPSPADGDDTSAAPSTGTQPKINVAELLLSRGFAEISKHRDYEERSHYFDALLAAHSRAEKAKKGIHSDKLPPVMHITDFTMVNSKKAKDFLPFLQRNRRHTAVVEYVFSGHRFKLTIPKETCSIAFSLSGVRCPGKDEPYSSEAIALMRRMILQRDVEIEVETVDRTGTFIGSLWESKTNVGSVLLESGLAKLSSFGLDRIPDAHVLTRAEKLAKQQKLKIWENYVEGEEVTNGSASESKQKEILKVVATEVLGGGKFYAQTVGDQRVASIQQQLASLKLKEAPVIGAFNPGKGEIVLAQFSLDNSWNRAMIVNGPRGAVESVDDKFEVFYIDFGNQEVVPYNRIRPADPSVSSSPPLAQLCSLAFIKVPGLEDDNGQEAAEYLSECLLSSSKQYRAMIEERDTTGGKVKGQGTGPVLIVTLVDPETESSINAAMLEEGLARLERGKRWDTKERKTALENLEQFQEKAKKERLRLWQYGDVESDEEDQAPGGRSPPPRR</sequence>
<dbReference type="GO" id="GO:0005783">
    <property type="term" value="C:endoplasmic reticulum"/>
    <property type="evidence" value="ECO:0007669"/>
    <property type="project" value="UniProtKB-SubCell"/>
</dbReference>
<dbReference type="GO" id="GO:0006402">
    <property type="term" value="P:mRNA catabolic process"/>
    <property type="evidence" value="ECO:0007669"/>
    <property type="project" value="UniProtKB-ARBA"/>
</dbReference>
<dbReference type="PANTHER" id="PTHR12302">
    <property type="entry name" value="EBNA2 BINDING PROTEIN P100"/>
    <property type="match status" value="1"/>
</dbReference>
<evidence type="ECO:0000256" key="7">
    <source>
        <dbReference type="ARBA" id="ARBA00022737"/>
    </source>
</evidence>
<dbReference type="FunFam" id="2.40.50.90:FF:000018">
    <property type="entry name" value="Ribonuclease"/>
    <property type="match status" value="1"/>
</dbReference>
<evidence type="ECO:0000256" key="2">
    <source>
        <dbReference type="ARBA" id="ARBA00004463"/>
    </source>
</evidence>
<dbReference type="Gene3D" id="2.30.30.140">
    <property type="match status" value="1"/>
</dbReference>
<dbReference type="Pfam" id="PF00565">
    <property type="entry name" value="SNase"/>
    <property type="match status" value="3"/>
</dbReference>
<dbReference type="GO" id="GO:0009651">
    <property type="term" value="P:response to salt stress"/>
    <property type="evidence" value="ECO:0007669"/>
    <property type="project" value="UniProtKB-ARBA"/>
</dbReference>